<dbReference type="InterPro" id="IPR036365">
    <property type="entry name" value="PGBD-like_sf"/>
</dbReference>
<feature type="domain" description="Peptidoglycan binding-like" evidence="1">
    <location>
        <begin position="163"/>
        <end position="220"/>
    </location>
</feature>
<dbReference type="Pfam" id="PF01471">
    <property type="entry name" value="PG_binding_1"/>
    <property type="match status" value="1"/>
</dbReference>
<dbReference type="PANTHER" id="PTHR34408:SF1">
    <property type="entry name" value="GLYCOSYL HYDROLASE FAMILY 19 DOMAIN-CONTAINING PROTEIN HI_1415"/>
    <property type="match status" value="1"/>
</dbReference>
<dbReference type="Proteomes" id="UP000207763">
    <property type="component" value="Segment"/>
</dbReference>
<dbReference type="InterPro" id="IPR036366">
    <property type="entry name" value="PGBDSf"/>
</dbReference>
<evidence type="ECO:0000259" key="1">
    <source>
        <dbReference type="Pfam" id="PF01471"/>
    </source>
</evidence>
<dbReference type="InterPro" id="IPR002477">
    <property type="entry name" value="Peptidoglycan-bd-like"/>
</dbReference>
<dbReference type="OrthoDB" id="2438at10239"/>
<dbReference type="KEGG" id="vg:26630059"/>
<dbReference type="Gene3D" id="1.10.530.10">
    <property type="match status" value="1"/>
</dbReference>
<dbReference type="EMBL" id="KR080193">
    <property type="protein sequence ID" value="AKF14174.1"/>
    <property type="molecule type" value="Genomic_DNA"/>
</dbReference>
<reference evidence="2 3" key="1">
    <citation type="journal article" date="2015" name="Genome Announc.">
        <title>Genome Sequences of Mycobacteriophages Luchador and Nerujay.</title>
        <authorList>
            <person name="Pope W.H."/>
            <person name="Ahmed T."/>
            <person name="Drobitch M.K."/>
            <person name="Early D.R."/>
            <person name="Eljamri S."/>
            <person name="Kasturiarachi N.S."/>
            <person name="Klonicki E.F."/>
            <person name="Manjooran D.T."/>
            <person name="Ni Chochlain A.N."/>
            <person name="Puglionesi A.O."/>
            <person name="Rajakumar V."/>
            <person name="Shindle K.A."/>
            <person name="Tran M.T."/>
            <person name="Brown B.R."/>
            <person name="Churilla B.M."/>
            <person name="Cohen K.L."/>
            <person name="Wilkes K.E."/>
            <person name="Grubb S.R."/>
            <person name="Warner M.H."/>
            <person name="Bowman C.A."/>
            <person name="Russell D.A."/>
            <person name="Hatfull G.F."/>
        </authorList>
    </citation>
    <scope>NUCLEOTIDE SEQUENCE [LARGE SCALE GENOMIC DNA]</scope>
</reference>
<dbReference type="InterPro" id="IPR023346">
    <property type="entry name" value="Lysozyme-like_dom_sf"/>
</dbReference>
<dbReference type="GeneID" id="26630059"/>
<name>A0A0F6YQU5_9CAUD</name>
<sequence length="526" mass="56926">MVTRANVEATKAFIRARLGNPYVYGGALSENVRQGTDCSEVWQTVLEMVHGRWVQGRQSEGATTESYRYIDVGQVGPFGTIRVNHWRDIPADAAARIAFHHGPGGGANSHMWGELDGMRIESGGSKGLVTGDRAMAVESSYATAWAYLPGPIGGTGSLGVGSTGPAVIALQHKLNERGAGLDVDGEFGPLTASAVTRAQQELHVVGDPPGVAGEATLRALGLLGADGAIPAQPNVLAAEYLAEATGVSVQKAQQMLPTMRDGLKQADATNVNRIAMFYAQTGHESANFNATEEYASGAAYEGRADLGNNYPGDGVRFKGRTWIQITGRHNYGEFSKWAHWKGLVPSPSYFLDHPQELSDLKWAGIGAAWYWTVQRPDINALSDRRDLDTVTRRINGGLNGIDERRTRYNRALAMGDKLLTVFASNEPQDEWDALMADQTRYPSRAWYRSDDVPAHTPLDLLRNIDGMKWDERVTQAAFRGEVWAIEAIAKVAKGEGPEKSPAAIEESKNLVRQLKAALAAQIGASQ</sequence>
<organism evidence="2 3">
    <name type="scientific">Mycobacterium phage Luchador</name>
    <dbReference type="NCBI Taxonomy" id="1647300"/>
    <lineage>
        <taxon>Viruses</taxon>
        <taxon>Duplodnaviria</taxon>
        <taxon>Heunggongvirae</taxon>
        <taxon>Uroviricota</taxon>
        <taxon>Caudoviricetes</taxon>
        <taxon>Luchadorvirus</taxon>
        <taxon>Luchadorvirus luchador</taxon>
        <taxon>Lucadorvirus luchador</taxon>
    </lineage>
</organism>
<proteinExistence type="predicted"/>
<evidence type="ECO:0000313" key="2">
    <source>
        <dbReference type="EMBL" id="AKF14174.1"/>
    </source>
</evidence>
<protein>
    <submittedName>
        <fullName evidence="2">Lysin A</fullName>
    </submittedName>
</protein>
<evidence type="ECO:0000313" key="3">
    <source>
        <dbReference type="Proteomes" id="UP000207763"/>
    </source>
</evidence>
<accession>A0A0F6YQU5</accession>
<dbReference type="SUPFAM" id="SSF47090">
    <property type="entry name" value="PGBD-like"/>
    <property type="match status" value="1"/>
</dbReference>
<dbReference type="SUPFAM" id="SSF53955">
    <property type="entry name" value="Lysozyme-like"/>
    <property type="match status" value="1"/>
</dbReference>
<gene>
    <name evidence="2" type="primary">9</name>
    <name evidence="2" type="ORF">SEA_LUCHADOR_9</name>
</gene>
<dbReference type="RefSeq" id="YP_009203068.1">
    <property type="nucleotide sequence ID" value="NC_028849.1"/>
</dbReference>
<dbReference type="PANTHER" id="PTHR34408">
    <property type="entry name" value="FAMILY PROTEIN, PUTATIVE-RELATED"/>
    <property type="match status" value="1"/>
</dbReference>
<keyword evidence="3" id="KW-1185">Reference proteome</keyword>
<dbReference type="InterPro" id="IPR052354">
    <property type="entry name" value="Cell_Wall_Dynamics_Protein"/>
</dbReference>
<dbReference type="Gene3D" id="1.10.101.10">
    <property type="entry name" value="PGBD-like superfamily/PGBD"/>
    <property type="match status" value="1"/>
</dbReference>